<dbReference type="InterPro" id="IPR016181">
    <property type="entry name" value="Acyl_CoA_acyltransferase"/>
</dbReference>
<dbReference type="PROSITE" id="PS51186">
    <property type="entry name" value="GNAT"/>
    <property type="match status" value="1"/>
</dbReference>
<organism evidence="2 3">
    <name type="scientific">Rhodococcus kronopolitis</name>
    <dbReference type="NCBI Taxonomy" id="1460226"/>
    <lineage>
        <taxon>Bacteria</taxon>
        <taxon>Bacillati</taxon>
        <taxon>Actinomycetota</taxon>
        <taxon>Actinomycetes</taxon>
        <taxon>Mycobacteriales</taxon>
        <taxon>Nocardiaceae</taxon>
        <taxon>Rhodococcus</taxon>
    </lineage>
</organism>
<keyword evidence="3" id="KW-1185">Reference proteome</keyword>
<reference evidence="3" key="1">
    <citation type="journal article" date="2019" name="Int. J. Syst. Evol. Microbiol.">
        <title>The Global Catalogue of Microorganisms (GCM) 10K type strain sequencing project: providing services to taxonomists for standard genome sequencing and annotation.</title>
        <authorList>
            <consortium name="The Broad Institute Genomics Platform"/>
            <consortium name="The Broad Institute Genome Sequencing Center for Infectious Disease"/>
            <person name="Wu L."/>
            <person name="Ma J."/>
        </authorList>
    </citation>
    <scope>NUCLEOTIDE SEQUENCE [LARGE SCALE GENOMIC DNA]</scope>
    <source>
        <strain evidence="3">CCUG 54520</strain>
    </source>
</reference>
<keyword evidence="2" id="KW-0808">Transferase</keyword>
<dbReference type="EMBL" id="JBHSFO010000002">
    <property type="protein sequence ID" value="MFC4603321.1"/>
    <property type="molecule type" value="Genomic_DNA"/>
</dbReference>
<dbReference type="SUPFAM" id="SSF55729">
    <property type="entry name" value="Acyl-CoA N-acyltransferases (Nat)"/>
    <property type="match status" value="1"/>
</dbReference>
<dbReference type="EC" id="2.3.-.-" evidence="2"/>
<dbReference type="Proteomes" id="UP001595914">
    <property type="component" value="Unassembled WGS sequence"/>
</dbReference>
<dbReference type="CDD" id="cd04301">
    <property type="entry name" value="NAT_SF"/>
    <property type="match status" value="1"/>
</dbReference>
<dbReference type="InterPro" id="IPR000182">
    <property type="entry name" value="GNAT_dom"/>
</dbReference>
<dbReference type="Gene3D" id="3.40.630.30">
    <property type="match status" value="1"/>
</dbReference>
<protein>
    <submittedName>
        <fullName evidence="2">GNAT family N-acetyltransferase</fullName>
        <ecNumber evidence="2">2.3.-.-</ecNumber>
    </submittedName>
</protein>
<sequence length="184" mass="19747">MSITVRKSEPADRAAILALMQASTGEHLTPEQRAEQGFVQGVMDEETLTRFMNGPGVFLAEEDGELAGFAMTAEPSPAAGGPVQGTVDAVTAEVPAGTKFFLYGPVAVDARFQGRGVLTKLLTALSRELAGRYALGALFVEESNAKSLAVHRHYGMTEAARFAVGERWYVVFTFEPATFAERTD</sequence>
<dbReference type="GO" id="GO:0016746">
    <property type="term" value="F:acyltransferase activity"/>
    <property type="evidence" value="ECO:0007669"/>
    <property type="project" value="UniProtKB-KW"/>
</dbReference>
<name>A0ABV9FMP0_9NOCA</name>
<dbReference type="RefSeq" id="WP_378415157.1">
    <property type="nucleotide sequence ID" value="NZ_JBHSFO010000002.1"/>
</dbReference>
<feature type="domain" description="N-acetyltransferase" evidence="1">
    <location>
        <begin position="3"/>
        <end position="175"/>
    </location>
</feature>
<keyword evidence="2" id="KW-0012">Acyltransferase</keyword>
<evidence type="ECO:0000313" key="3">
    <source>
        <dbReference type="Proteomes" id="UP001595914"/>
    </source>
</evidence>
<proteinExistence type="predicted"/>
<evidence type="ECO:0000259" key="1">
    <source>
        <dbReference type="PROSITE" id="PS51186"/>
    </source>
</evidence>
<dbReference type="Pfam" id="PF00583">
    <property type="entry name" value="Acetyltransf_1"/>
    <property type="match status" value="1"/>
</dbReference>
<evidence type="ECO:0000313" key="2">
    <source>
        <dbReference type="EMBL" id="MFC4603321.1"/>
    </source>
</evidence>
<comment type="caution">
    <text evidence="2">The sequence shown here is derived from an EMBL/GenBank/DDBJ whole genome shotgun (WGS) entry which is preliminary data.</text>
</comment>
<gene>
    <name evidence="2" type="ORF">ACFO6S_06455</name>
</gene>
<accession>A0ABV9FMP0</accession>